<dbReference type="OrthoDB" id="343560at2"/>
<keyword evidence="1" id="KW-0472">Membrane</keyword>
<proteinExistence type="predicted"/>
<keyword evidence="1" id="KW-1133">Transmembrane helix</keyword>
<gene>
    <name evidence="2" type="ORF">GRI94_05875</name>
    <name evidence="3" type="ORF">GRI94_19965</name>
</gene>
<feature type="transmembrane region" description="Helical" evidence="1">
    <location>
        <begin position="88"/>
        <end position="110"/>
    </location>
</feature>
<feature type="transmembrane region" description="Helical" evidence="1">
    <location>
        <begin position="130"/>
        <end position="153"/>
    </location>
</feature>
<name>A0A845AZC9_9SPHN</name>
<feature type="transmembrane region" description="Helical" evidence="1">
    <location>
        <begin position="243"/>
        <end position="267"/>
    </location>
</feature>
<accession>A0A845AZC9</accession>
<evidence type="ECO:0000313" key="2">
    <source>
        <dbReference type="EMBL" id="MXP31351.1"/>
    </source>
</evidence>
<dbReference type="Proteomes" id="UP000446786">
    <property type="component" value="Unassembled WGS sequence"/>
</dbReference>
<dbReference type="EMBL" id="WTYE01000001">
    <property type="protein sequence ID" value="MXP31351.1"/>
    <property type="molecule type" value="Genomic_DNA"/>
</dbReference>
<organism evidence="3 4">
    <name type="scientific">Parerythrobacter jejuensis</name>
    <dbReference type="NCBI Taxonomy" id="795812"/>
    <lineage>
        <taxon>Bacteria</taxon>
        <taxon>Pseudomonadati</taxon>
        <taxon>Pseudomonadota</taxon>
        <taxon>Alphaproteobacteria</taxon>
        <taxon>Sphingomonadales</taxon>
        <taxon>Erythrobacteraceae</taxon>
        <taxon>Parerythrobacter</taxon>
    </lineage>
</organism>
<protein>
    <submittedName>
        <fullName evidence="3">Uncharacterized protein</fullName>
    </submittedName>
</protein>
<feature type="transmembrane region" description="Helical" evidence="1">
    <location>
        <begin position="64"/>
        <end position="81"/>
    </location>
</feature>
<dbReference type="EMBL" id="WTYE01000001">
    <property type="protein sequence ID" value="MXP34111.1"/>
    <property type="molecule type" value="Genomic_DNA"/>
</dbReference>
<comment type="caution">
    <text evidence="3">The sequence shown here is derived from an EMBL/GenBank/DDBJ whole genome shotgun (WGS) entry which is preliminary data.</text>
</comment>
<dbReference type="AlphaFoldDB" id="A0A845AZC9"/>
<sequence>MSDTMFQPRMPLLPQLDDDLVTRLLLALGLFMVASFVVFIPAWLLDPRILDGANVWTKPQKFNVSLALHFFTLAILAQQVPRATRSGWIMVGFAYAAALSLMLEFVWISIQAGRARRSHFNFETPMEASMYALMGLGAFLLIAVAFVLAIQIWRKGDRSRPGLRWGSILGLSLGFATSLVFANYLSAHGRYVGGDPDYVGAVLPFFGWSREIGDLRPAHFVSLHLMQTLPLAGYLADRMNWPAIPVVLGLAIVQVGIAIALFLQALAGQPMWPV</sequence>
<keyword evidence="4" id="KW-1185">Reference proteome</keyword>
<keyword evidence="1" id="KW-0812">Transmembrane</keyword>
<evidence type="ECO:0000256" key="1">
    <source>
        <dbReference type="SAM" id="Phobius"/>
    </source>
</evidence>
<evidence type="ECO:0000313" key="4">
    <source>
        <dbReference type="Proteomes" id="UP000446786"/>
    </source>
</evidence>
<reference evidence="3 4" key="1">
    <citation type="submission" date="2019-12" db="EMBL/GenBank/DDBJ databases">
        <title>Genomic-based taxomic classification of the family Erythrobacteraceae.</title>
        <authorList>
            <person name="Xu L."/>
        </authorList>
    </citation>
    <scope>NUCLEOTIDE SEQUENCE [LARGE SCALE GENOMIC DNA]</scope>
    <source>
        <strain evidence="3 4">JCM 16677</strain>
    </source>
</reference>
<evidence type="ECO:0000313" key="3">
    <source>
        <dbReference type="EMBL" id="MXP34111.1"/>
    </source>
</evidence>
<feature type="transmembrane region" description="Helical" evidence="1">
    <location>
        <begin position="165"/>
        <end position="185"/>
    </location>
</feature>
<feature type="transmembrane region" description="Helical" evidence="1">
    <location>
        <begin position="20"/>
        <end position="44"/>
    </location>
</feature>
<dbReference type="RefSeq" id="WP_160778804.1">
    <property type="nucleotide sequence ID" value="NZ_BAAAZF010000001.1"/>
</dbReference>